<dbReference type="AlphaFoldDB" id="A0A6N8FMG3"/>
<protein>
    <submittedName>
        <fullName evidence="2">Uncharacterized protein</fullName>
    </submittedName>
</protein>
<keyword evidence="1" id="KW-1133">Transmembrane helix</keyword>
<name>A0A6N8FMG3_9BACI</name>
<organism evidence="2 3">
    <name type="scientific">Ornithinibacillus caprae</name>
    <dbReference type="NCBI Taxonomy" id="2678566"/>
    <lineage>
        <taxon>Bacteria</taxon>
        <taxon>Bacillati</taxon>
        <taxon>Bacillota</taxon>
        <taxon>Bacilli</taxon>
        <taxon>Bacillales</taxon>
        <taxon>Bacillaceae</taxon>
        <taxon>Ornithinibacillus</taxon>
    </lineage>
</organism>
<dbReference type="Proteomes" id="UP000469125">
    <property type="component" value="Unassembled WGS sequence"/>
</dbReference>
<feature type="transmembrane region" description="Helical" evidence="1">
    <location>
        <begin position="6"/>
        <end position="25"/>
    </location>
</feature>
<dbReference type="EMBL" id="WOCA01000007">
    <property type="protein sequence ID" value="MUK88929.1"/>
    <property type="molecule type" value="Genomic_DNA"/>
</dbReference>
<evidence type="ECO:0000313" key="3">
    <source>
        <dbReference type="Proteomes" id="UP000469125"/>
    </source>
</evidence>
<keyword evidence="1" id="KW-0472">Membrane</keyword>
<reference evidence="2 3" key="1">
    <citation type="submission" date="2019-11" db="EMBL/GenBank/DDBJ databases">
        <authorList>
            <person name="Li X."/>
        </authorList>
    </citation>
    <scope>NUCLEOTIDE SEQUENCE [LARGE SCALE GENOMIC DNA]</scope>
    <source>
        <strain evidence="2 3">L9</strain>
    </source>
</reference>
<keyword evidence="1" id="KW-0812">Transmembrane</keyword>
<keyword evidence="3" id="KW-1185">Reference proteome</keyword>
<evidence type="ECO:0000313" key="2">
    <source>
        <dbReference type="EMBL" id="MUK88929.1"/>
    </source>
</evidence>
<proteinExistence type="predicted"/>
<dbReference type="RefSeq" id="WP_155668900.1">
    <property type="nucleotide sequence ID" value="NZ_WOCA01000007.1"/>
</dbReference>
<gene>
    <name evidence="2" type="ORF">GMD78_11040</name>
</gene>
<sequence length="53" mass="6266">MKGKLLILSIVFVTLIVTALLWLYIKDFIEKHDIDENANGYYIMHIKEDVQRT</sequence>
<comment type="caution">
    <text evidence="2">The sequence shown here is derived from an EMBL/GenBank/DDBJ whole genome shotgun (WGS) entry which is preliminary data.</text>
</comment>
<evidence type="ECO:0000256" key="1">
    <source>
        <dbReference type="SAM" id="Phobius"/>
    </source>
</evidence>
<accession>A0A6N8FMG3</accession>